<name>A0A1H3JRX8_9RHOB</name>
<dbReference type="STRING" id="1244108.SAMN05444004_101407"/>
<evidence type="ECO:0000313" key="2">
    <source>
        <dbReference type="EMBL" id="SDY42128.1"/>
    </source>
</evidence>
<feature type="transmembrane region" description="Helical" evidence="1">
    <location>
        <begin position="461"/>
        <end position="479"/>
    </location>
</feature>
<evidence type="ECO:0000313" key="3">
    <source>
        <dbReference type="Proteomes" id="UP000198914"/>
    </source>
</evidence>
<accession>A0A1H3JRX8</accession>
<sequence length="659" mass="70190">MPASKVFDSTALTAQNNLEAAMMTQTLGTIFALTLVVCGASYVVGLRELLGSDSFAIPALTYFRSILVAFAFVLCGFAFGGPHTVKSVAAILLMLLGLAYIPASLRFSFEIVAIIISVRGLVRLFGEAAKLPKTHIASVVTLAFAVSASLALINLRLNYSVPVALETSLAGLSHHDTLFHAAIAQNLLHAQVASIGADGLVPIAYHVFSHRVIGGFTALLGTEMLHGYAIFMSIVAIPVLLGLLLQTAAQLHRPATIHLGATAAMFSVLGWLAFGGALMWHSYYVSESYTLSLWMALLAVLLLQQLVDPADQALPRQGLLIVLLAATVALATLSKVSVGAVLACAVAMGILVAGRLQPLAWAASILAGLLPTVAIYLIYPVATPDKAAMIKPFAFLQEHMEPAIYALLFALVLTCLAYRHFPRDHGARTLTLALGTGMWAGLVASYLINTAGGAQYYFSDPGSWLGLMLVPVLGLVPKWLTRRGAFGQFGIVAAFIAVMMFLHDNKLRGLDRLEGYQTALASLPVATSLGERAVQHTAPGRALLASRDHAREIDAIVLDGAHEAFWNSQKVCWATIFLLPALVGKPMLQGIVPDEQNCEITPYYGLADYDLHAGRAPTDLANEALCATAQVRGMTRLLVISADAQWIETCADQSGPSLR</sequence>
<feature type="transmembrane region" description="Helical" evidence="1">
    <location>
        <begin position="225"/>
        <end position="245"/>
    </location>
</feature>
<feature type="transmembrane region" description="Helical" evidence="1">
    <location>
        <begin position="20"/>
        <end position="43"/>
    </location>
</feature>
<protein>
    <submittedName>
        <fullName evidence="2">Uncharacterized protein</fullName>
    </submittedName>
</protein>
<proteinExistence type="predicted"/>
<feature type="transmembrane region" description="Helical" evidence="1">
    <location>
        <begin position="91"/>
        <end position="116"/>
    </location>
</feature>
<organism evidence="2 3">
    <name type="scientific">Jannaschia faecimaris</name>
    <dbReference type="NCBI Taxonomy" id="1244108"/>
    <lineage>
        <taxon>Bacteria</taxon>
        <taxon>Pseudomonadati</taxon>
        <taxon>Pseudomonadota</taxon>
        <taxon>Alphaproteobacteria</taxon>
        <taxon>Rhodobacterales</taxon>
        <taxon>Roseobacteraceae</taxon>
        <taxon>Jannaschia</taxon>
    </lineage>
</organism>
<feature type="transmembrane region" description="Helical" evidence="1">
    <location>
        <begin position="485"/>
        <end position="502"/>
    </location>
</feature>
<dbReference type="Proteomes" id="UP000198914">
    <property type="component" value="Unassembled WGS sequence"/>
</dbReference>
<evidence type="ECO:0000256" key="1">
    <source>
        <dbReference type="SAM" id="Phobius"/>
    </source>
</evidence>
<dbReference type="RefSeq" id="WP_092641494.1">
    <property type="nucleotide sequence ID" value="NZ_FNPX01000001.1"/>
</dbReference>
<feature type="transmembrane region" description="Helical" evidence="1">
    <location>
        <begin position="257"/>
        <end position="283"/>
    </location>
</feature>
<feature type="transmembrane region" description="Helical" evidence="1">
    <location>
        <begin position="136"/>
        <end position="155"/>
    </location>
</feature>
<reference evidence="3" key="1">
    <citation type="submission" date="2016-10" db="EMBL/GenBank/DDBJ databases">
        <authorList>
            <person name="Varghese N."/>
            <person name="Submissions S."/>
        </authorList>
    </citation>
    <scope>NUCLEOTIDE SEQUENCE [LARGE SCALE GENOMIC DNA]</scope>
    <source>
        <strain evidence="3">DSM 100420</strain>
    </source>
</reference>
<feature type="transmembrane region" description="Helical" evidence="1">
    <location>
        <begin position="427"/>
        <end position="449"/>
    </location>
</feature>
<keyword evidence="1" id="KW-0812">Transmembrane</keyword>
<feature type="transmembrane region" description="Helical" evidence="1">
    <location>
        <begin position="358"/>
        <end position="382"/>
    </location>
</feature>
<keyword evidence="3" id="KW-1185">Reference proteome</keyword>
<keyword evidence="1" id="KW-1133">Transmembrane helix</keyword>
<feature type="transmembrane region" description="Helical" evidence="1">
    <location>
        <begin position="319"/>
        <end position="352"/>
    </location>
</feature>
<dbReference type="AlphaFoldDB" id="A0A1H3JRX8"/>
<feature type="transmembrane region" description="Helical" evidence="1">
    <location>
        <begin position="403"/>
        <end position="421"/>
    </location>
</feature>
<feature type="transmembrane region" description="Helical" evidence="1">
    <location>
        <begin position="55"/>
        <end position="79"/>
    </location>
</feature>
<feature type="transmembrane region" description="Helical" evidence="1">
    <location>
        <begin position="289"/>
        <end position="307"/>
    </location>
</feature>
<keyword evidence="1" id="KW-0472">Membrane</keyword>
<dbReference type="EMBL" id="FNPX01000001">
    <property type="protein sequence ID" value="SDY42128.1"/>
    <property type="molecule type" value="Genomic_DNA"/>
</dbReference>
<gene>
    <name evidence="2" type="ORF">SAMN05444004_101407</name>
</gene>
<dbReference type="OrthoDB" id="8181748at2"/>